<reference evidence="5 6" key="1">
    <citation type="submission" date="2014-10" db="EMBL/GenBank/DDBJ databases">
        <title>Pan-genome analysis of Brazilian lineage A amoebal mimiviruses.</title>
        <authorList>
            <person name="Assis F.L."/>
            <person name="Abrahao J.S."/>
            <person name="Kroon E.G."/>
            <person name="Dornas F.P."/>
            <person name="Andrade K.R."/>
            <person name="Borato P.V.M."/>
            <person name="Pilotto M.R."/>
            <person name="Benamar S."/>
            <person name="LaScola B."/>
            <person name="Colson P."/>
        </authorList>
    </citation>
    <scope>NUCLEOTIDE SEQUENCE [LARGE SCALE GENOMIC DNA]</scope>
    <source>
        <strain evidence="5 6">Kroon</strain>
    </source>
</reference>
<evidence type="ECO:0000256" key="1">
    <source>
        <dbReference type="ARBA" id="ARBA00022741"/>
    </source>
</evidence>
<dbReference type="SUPFAM" id="SSF52540">
    <property type="entry name" value="P-loop containing nucleoside triphosphate hydrolases"/>
    <property type="match status" value="1"/>
</dbReference>
<dbReference type="InterPro" id="IPR027785">
    <property type="entry name" value="UvrD-like_helicase_C"/>
</dbReference>
<keyword evidence="2" id="KW-0067">ATP-binding</keyword>
<dbReference type="Proteomes" id="UP000240461">
    <property type="component" value="Segment"/>
</dbReference>
<dbReference type="GO" id="GO:0005524">
    <property type="term" value="F:ATP binding"/>
    <property type="evidence" value="ECO:0007669"/>
    <property type="project" value="UniProtKB-KW"/>
</dbReference>
<dbReference type="EMBL" id="KM982402">
    <property type="protein sequence ID" value="AKI80650.1"/>
    <property type="molecule type" value="Genomic_DNA"/>
</dbReference>
<dbReference type="Pfam" id="PF14490">
    <property type="entry name" value="HHH_RecD2"/>
    <property type="match status" value="1"/>
</dbReference>
<dbReference type="CDD" id="cd18809">
    <property type="entry name" value="SF1_C_RecD"/>
    <property type="match status" value="1"/>
</dbReference>
<sequence length="847" mass="98432">MQEHTITGKIIETQKRRNGVFIYKIKDVKGSSCNYTYYSNNFNGHELDKTKEITITFFNKTTKADNGKIYHNKIIKCVKYDGFILDKSNIYSFFVKKIGLSKVFVDKLYQKYGDKIFDIVLNKTDSIREINHRGIETQIETIYKYKEDLNQDDGSNKKLKLIVKLGELDIHNKFYEKIMTVMNENIALIEKNIYDLCLKCGVPFHMCDIAAKKLGYSIDNPERYYAFIKSIYRDYNSKGIIYQSKKNLEYICQKNDIKLDKILLMLKSIEHNGKIYYTSEEFYGIERFVENVCDHLINSKPKTKINYDDSMNMTMHDEKQKHALKQVFDNCFSIVTGAPGTGKSYIIGGIINQLAQKNFIYVLAPTGAAVERLRSDDISRPNVIIKTIDSFIYSQKHYKNNDGFDNSDYSSDDSDYDSENSDNDFENKLLTDLCKFYNEIIFIIDEMSMVSLKKFYSLLCFIYKIIGKVCVRLILLGDKNQLPSIEGGYVLNDLISNKNAAVSYLEHNYRAESKGIIHNAKLVLNGESIEPDNNFVEFIEVGDGKNAVSEIENHLTKIIKKYHIKYEKSCILIPTKKNKINVDHFNKFLQNLYNSKNAHPKENTIDFHHNRSNHDKSKYDTEEQIVFFRKGDKIVHGKNNYYKHVYNGSILFVDSVEYDNNLTVKKMKCNYYRKETNIGSGKYKRITYCNDDKRNELILDKLSLAYAITIHKAQGKGYEIVIIIVHSSMFHGLLNRNMLYTAITRAKNKCIIIADRQGLDLCKNFMVPRITGLYKISPISNNDIIKALILIKKNIKSQYIRSLFESYDINVDKLMSNTIQRSEEYHRMFKILIENKGLFCSIISNLT</sequence>
<accession>A0A0G2Y4A5</accession>
<dbReference type="InterPro" id="IPR029493">
    <property type="entry name" value="RecD2-like_HHH"/>
</dbReference>
<protein>
    <submittedName>
        <fullName evidence="5">RecD-like DNA helicase</fullName>
    </submittedName>
</protein>
<dbReference type="PANTHER" id="PTHR43788:SF6">
    <property type="entry name" value="DNA HELICASE B"/>
    <property type="match status" value="1"/>
</dbReference>
<feature type="domain" description="ATP-dependent RecD2 DNA helicase-like helix-hairpin-helix" evidence="4">
    <location>
        <begin position="160"/>
        <end position="239"/>
    </location>
</feature>
<dbReference type="Gene3D" id="3.40.50.300">
    <property type="entry name" value="P-loop containing nucleotide triphosphate hydrolases"/>
    <property type="match status" value="2"/>
</dbReference>
<dbReference type="CDD" id="cd17933">
    <property type="entry name" value="DEXSc_RecD-like"/>
    <property type="match status" value="1"/>
</dbReference>
<dbReference type="PANTHER" id="PTHR43788">
    <property type="entry name" value="DNA2/NAM7 HELICASE FAMILY MEMBER"/>
    <property type="match status" value="1"/>
</dbReference>
<dbReference type="GO" id="GO:0003678">
    <property type="term" value="F:DNA helicase activity"/>
    <property type="evidence" value="ECO:0007669"/>
    <property type="project" value="UniProtKB-ARBA"/>
</dbReference>
<evidence type="ECO:0000259" key="4">
    <source>
        <dbReference type="Pfam" id="PF14490"/>
    </source>
</evidence>
<feature type="domain" description="UvrD-like helicase C-terminal" evidence="3">
    <location>
        <begin position="704"/>
        <end position="753"/>
    </location>
</feature>
<keyword evidence="1" id="KW-0547">Nucleotide-binding</keyword>
<keyword evidence="5" id="KW-0378">Hydrolase</keyword>
<dbReference type="KEGG" id="vg:80514448"/>
<dbReference type="InterPro" id="IPR050534">
    <property type="entry name" value="Coronavir_polyprotein_1ab"/>
</dbReference>
<keyword evidence="6" id="KW-1185">Reference proteome</keyword>
<keyword evidence="5" id="KW-0347">Helicase</keyword>
<evidence type="ECO:0000259" key="3">
    <source>
        <dbReference type="Pfam" id="PF13538"/>
    </source>
</evidence>
<evidence type="ECO:0000313" key="6">
    <source>
        <dbReference type="Proteomes" id="UP000240461"/>
    </source>
</evidence>
<name>A0A0G2Y4A5_9VIRU</name>
<dbReference type="Pfam" id="PF13604">
    <property type="entry name" value="AAA_30"/>
    <property type="match status" value="1"/>
</dbReference>
<evidence type="ECO:0000313" key="5">
    <source>
        <dbReference type="EMBL" id="AKI80650.1"/>
    </source>
</evidence>
<evidence type="ECO:0000256" key="2">
    <source>
        <dbReference type="ARBA" id="ARBA00022840"/>
    </source>
</evidence>
<dbReference type="InterPro" id="IPR027417">
    <property type="entry name" value="P-loop_NTPase"/>
</dbReference>
<proteinExistence type="predicted"/>
<dbReference type="Gene3D" id="2.30.30.940">
    <property type="match status" value="1"/>
</dbReference>
<organism evidence="5 6">
    <name type="scientific">Acanthamoeba polyphaga mimivirus Kroon</name>
    <dbReference type="NCBI Taxonomy" id="3069720"/>
    <lineage>
        <taxon>Viruses</taxon>
        <taxon>Varidnaviria</taxon>
        <taxon>Bamfordvirae</taxon>
        <taxon>Nucleocytoviricota</taxon>
        <taxon>Megaviricetes</taxon>
        <taxon>Imitervirales</taxon>
        <taxon>Mimiviridae</taxon>
        <taxon>Megamimivirinae</taxon>
        <taxon>Mimivirus</taxon>
        <taxon>Mimivirus lagoaense</taxon>
    </lineage>
</organism>
<dbReference type="Pfam" id="PF13538">
    <property type="entry name" value="UvrD_C_2"/>
    <property type="match status" value="1"/>
</dbReference>